<keyword evidence="2" id="KW-1185">Reference proteome</keyword>
<dbReference type="EMBL" id="CP031968">
    <property type="protein sequence ID" value="AXT46566.1"/>
    <property type="molecule type" value="Genomic_DNA"/>
</dbReference>
<dbReference type="KEGG" id="crz:D1345_10375"/>
<dbReference type="AlphaFoldDB" id="A0AAD0RQQ7"/>
<accession>A0AAD0RQQ7</accession>
<organism evidence="1 2">
    <name type="scientific">Chromobacterium rhizoryzae</name>
    <dbReference type="NCBI Taxonomy" id="1778675"/>
    <lineage>
        <taxon>Bacteria</taxon>
        <taxon>Pseudomonadati</taxon>
        <taxon>Pseudomonadota</taxon>
        <taxon>Betaproteobacteria</taxon>
        <taxon>Neisseriales</taxon>
        <taxon>Chromobacteriaceae</taxon>
        <taxon>Chromobacterium</taxon>
    </lineage>
</organism>
<evidence type="ECO:0000313" key="2">
    <source>
        <dbReference type="Proteomes" id="UP000259465"/>
    </source>
</evidence>
<dbReference type="RefSeq" id="WP_118267567.1">
    <property type="nucleotide sequence ID" value="NZ_CP031968.1"/>
</dbReference>
<proteinExistence type="predicted"/>
<evidence type="ECO:0000313" key="1">
    <source>
        <dbReference type="EMBL" id="AXT46566.1"/>
    </source>
</evidence>
<name>A0AAD0RQQ7_9NEIS</name>
<reference evidence="1 2" key="1">
    <citation type="submission" date="2018-08" db="EMBL/GenBank/DDBJ databases">
        <title>Complete genome sequence of JP2-74.</title>
        <authorList>
            <person name="Wu L."/>
        </authorList>
    </citation>
    <scope>NUCLEOTIDE SEQUENCE [LARGE SCALE GENOMIC DNA]</scope>
    <source>
        <strain evidence="1 2">JP2-74</strain>
    </source>
</reference>
<dbReference type="Proteomes" id="UP000259465">
    <property type="component" value="Chromosome"/>
</dbReference>
<sequence>MQQNLIDAARAVIAADRAGELTDELITALEKELTRAETPRGRGPYGVDTGYFDRKLARVIPALDNYTPGDLAREFARMAAVADRDAALAELAEAAGAKVAGEPVAWRYIGCIATLSGTPPCAMR</sequence>
<protein>
    <submittedName>
        <fullName evidence="1">Uncharacterized protein</fullName>
    </submittedName>
</protein>
<gene>
    <name evidence="1" type="ORF">D1345_10375</name>
</gene>